<evidence type="ECO:0000313" key="3">
    <source>
        <dbReference type="EMBL" id="MBB6563791.1"/>
    </source>
</evidence>
<sequence>MEIVVTFLILVAIVALVAMGDIVLVVQQIRARRLKSPKITVVKEVDEFPATQRFMGVDGLAGIAIDELNKKLCLILDGGTPEQSSRNVVGYGDILAVEVFEDKDPNQGVSVNRILRVELHIIVKSTSTPTHTIVFLDRRTFAYTAAYRSAIKQARHWHGVLQAAADSHEIHATREQEQESASALPVHSVADELRKLAQLRDEGVLTEQEFQQQKARLLA</sequence>
<keyword evidence="1" id="KW-0812">Transmembrane</keyword>
<feature type="transmembrane region" description="Helical" evidence="1">
    <location>
        <begin position="6"/>
        <end position="26"/>
    </location>
</feature>
<protein>
    <recommendedName>
        <fullName evidence="2">SHOCT domain-containing protein</fullName>
    </recommendedName>
</protein>
<keyword evidence="4" id="KW-1185">Reference proteome</keyword>
<comment type="caution">
    <text evidence="3">The sequence shown here is derived from an EMBL/GenBank/DDBJ whole genome shotgun (WGS) entry which is preliminary data.</text>
</comment>
<keyword evidence="1" id="KW-0472">Membrane</keyword>
<dbReference type="EMBL" id="JACHLK010000023">
    <property type="protein sequence ID" value="MBB6563791.1"/>
    <property type="molecule type" value="Genomic_DNA"/>
</dbReference>
<accession>A0A7X0UCT6</accession>
<keyword evidence="1" id="KW-1133">Transmembrane helix</keyword>
<dbReference type="InterPro" id="IPR018649">
    <property type="entry name" value="SHOCT"/>
</dbReference>
<dbReference type="AlphaFoldDB" id="A0A7X0UCT6"/>
<evidence type="ECO:0000259" key="2">
    <source>
        <dbReference type="Pfam" id="PF09851"/>
    </source>
</evidence>
<dbReference type="Pfam" id="PF09851">
    <property type="entry name" value="SHOCT"/>
    <property type="match status" value="1"/>
</dbReference>
<dbReference type="RefSeq" id="WP_221480431.1">
    <property type="nucleotide sequence ID" value="NZ_JACHLK010000023.1"/>
</dbReference>
<evidence type="ECO:0000256" key="1">
    <source>
        <dbReference type="SAM" id="Phobius"/>
    </source>
</evidence>
<name>A0A7X0UCT6_9BURK</name>
<organism evidence="3 4">
    <name type="scientific">Acidovorax soli</name>
    <dbReference type="NCBI Taxonomy" id="592050"/>
    <lineage>
        <taxon>Bacteria</taxon>
        <taxon>Pseudomonadati</taxon>
        <taxon>Pseudomonadota</taxon>
        <taxon>Betaproteobacteria</taxon>
        <taxon>Burkholderiales</taxon>
        <taxon>Comamonadaceae</taxon>
        <taxon>Acidovorax</taxon>
    </lineage>
</organism>
<feature type="domain" description="SHOCT" evidence="2">
    <location>
        <begin position="191"/>
        <end position="218"/>
    </location>
</feature>
<reference evidence="3 4" key="1">
    <citation type="submission" date="2020-08" db="EMBL/GenBank/DDBJ databases">
        <title>Functional genomics of gut bacteria from endangered species of beetles.</title>
        <authorList>
            <person name="Carlos-Shanley C."/>
        </authorList>
    </citation>
    <scope>NUCLEOTIDE SEQUENCE [LARGE SCALE GENOMIC DNA]</scope>
    <source>
        <strain evidence="3 4">S00198</strain>
    </source>
</reference>
<evidence type="ECO:0000313" key="4">
    <source>
        <dbReference type="Proteomes" id="UP000575083"/>
    </source>
</evidence>
<dbReference type="Proteomes" id="UP000575083">
    <property type="component" value="Unassembled WGS sequence"/>
</dbReference>
<gene>
    <name evidence="3" type="ORF">HNP48_006517</name>
</gene>
<proteinExistence type="predicted"/>